<dbReference type="InterPro" id="IPR006426">
    <property type="entry name" value="Asn_synth_AEB"/>
</dbReference>
<keyword evidence="8" id="KW-0061">Asparagine biosynthesis</keyword>
<comment type="caution">
    <text evidence="13">The sequence shown here is derived from an EMBL/GenBank/DDBJ whole genome shotgun (WGS) entry which is preliminary data.</text>
</comment>
<feature type="active site" description="For GATase activity" evidence="8">
    <location>
        <position position="2"/>
    </location>
</feature>
<dbReference type="AlphaFoldDB" id="A0A6V8MYW9"/>
<evidence type="ECO:0000259" key="12">
    <source>
        <dbReference type="PROSITE" id="PS51278"/>
    </source>
</evidence>
<dbReference type="GO" id="GO:0005524">
    <property type="term" value="F:ATP binding"/>
    <property type="evidence" value="ECO:0007669"/>
    <property type="project" value="UniProtKB-KW"/>
</dbReference>
<dbReference type="PROSITE" id="PS51278">
    <property type="entry name" value="GATASE_TYPE_2"/>
    <property type="match status" value="1"/>
</dbReference>
<dbReference type="SUPFAM" id="SSF52402">
    <property type="entry name" value="Adenine nucleotide alpha hydrolases-like"/>
    <property type="match status" value="1"/>
</dbReference>
<evidence type="ECO:0000256" key="9">
    <source>
        <dbReference type="PIRSR" id="PIRSR001589-2"/>
    </source>
</evidence>
<sequence>MCGIVGIYAPGKGEWDRGQLAAMLGRVRHRGPDGEGMHLEPGLFFGHARLAVLDLSQAGRQPMASPDGRYLVTYNGEIYNFRELRAELESLGHVFSTRTDTEVLLAAWTEWGEATLSRLDGIFAFAVADRYERTLWLARDPLGIKPLFYQDRGGEIFFASELLALFGPLNPVPPHDPADLDSYFTFNYLPAPRTGLTGVRQLPPGTLLKATPARVEQKSFSHLEGTGPEGTGSARCQSPCPPAATAAQDETVAEFRARLDRAVAAQTVSDAPLGLFLSGGLDSYAVARSATRAGLRPTAFTLAFAEAGFDESAAAADYARHLGIAHQVVRFQWNEETIRDTLGSMRELLADASLFPMHQLCAFARKEATVVLAGDGGDELLAGYDTYLAGELTPLIRRIPAPLRAFVRALARFLPSDSQRYGARILVERILDAAAEGAHRDHATFRRICGNALKNRIFSPGFQASLSGSDPVAEYAALIIEASKTRSSLAARQQADIRFHLPSVLAKVDRTSMAHGLEVRVPILANDLVGFCLDLPDEAKRRGRNGKLILRQALADDIPAAALTRRKAGFLPPVDRWFAQEGPMAAVFRDHLSQGRENIAELDWDQVQRLWDEHRRGSIRAGFPLLGILQFINWSLACRSLRT</sequence>
<dbReference type="InterPro" id="IPR033738">
    <property type="entry name" value="AsnB_N"/>
</dbReference>
<dbReference type="InterPro" id="IPR017932">
    <property type="entry name" value="GATase_2_dom"/>
</dbReference>
<keyword evidence="8" id="KW-0028">Amino-acid biosynthesis</keyword>
<dbReference type="Pfam" id="PF00733">
    <property type="entry name" value="Asn_synthase"/>
    <property type="match status" value="1"/>
</dbReference>
<protein>
    <recommendedName>
        <fullName evidence="3">asparagine synthase (glutamine-hydrolyzing)</fullName>
        <ecNumber evidence="3">6.3.5.4</ecNumber>
    </recommendedName>
</protein>
<evidence type="ECO:0000256" key="11">
    <source>
        <dbReference type="SAM" id="MobiDB-lite"/>
    </source>
</evidence>
<dbReference type="InterPro" id="IPR014729">
    <property type="entry name" value="Rossmann-like_a/b/a_fold"/>
</dbReference>
<evidence type="ECO:0000256" key="1">
    <source>
        <dbReference type="ARBA" id="ARBA00005187"/>
    </source>
</evidence>
<evidence type="ECO:0000256" key="10">
    <source>
        <dbReference type="PIRSR" id="PIRSR001589-3"/>
    </source>
</evidence>
<evidence type="ECO:0000313" key="13">
    <source>
        <dbReference type="EMBL" id="GFO65332.1"/>
    </source>
</evidence>
<reference evidence="14" key="1">
    <citation type="submission" date="2020-06" db="EMBL/GenBank/DDBJ databases">
        <title>Draft genomic sequecing of Geomonas sp. Red736.</title>
        <authorList>
            <person name="Itoh H."/>
            <person name="Xu Z.X."/>
            <person name="Ushijima N."/>
            <person name="Masuda Y."/>
            <person name="Shiratori Y."/>
            <person name="Senoo K."/>
        </authorList>
    </citation>
    <scope>NUCLEOTIDE SEQUENCE [LARGE SCALE GENOMIC DNA]</scope>
    <source>
        <strain evidence="14">Red736</strain>
    </source>
</reference>
<dbReference type="Proteomes" id="UP000568888">
    <property type="component" value="Unassembled WGS sequence"/>
</dbReference>
<dbReference type="CDD" id="cd00712">
    <property type="entry name" value="AsnB"/>
    <property type="match status" value="1"/>
</dbReference>
<evidence type="ECO:0000256" key="8">
    <source>
        <dbReference type="PIRSR" id="PIRSR001589-1"/>
    </source>
</evidence>
<dbReference type="RefSeq" id="WP_183349309.1">
    <property type="nucleotide sequence ID" value="NZ_BLXY01000008.1"/>
</dbReference>
<feature type="region of interest" description="Disordered" evidence="11">
    <location>
        <begin position="222"/>
        <end position="243"/>
    </location>
</feature>
<comment type="pathway">
    <text evidence="1">Amino-acid biosynthesis; L-asparagine biosynthesis; L-asparagine from L-aspartate (L-Gln route): step 1/1.</text>
</comment>
<keyword evidence="4 9" id="KW-0547">Nucleotide-binding</keyword>
<feature type="domain" description="Glutamine amidotransferase type-2" evidence="12">
    <location>
        <begin position="2"/>
        <end position="213"/>
    </location>
</feature>
<evidence type="ECO:0000313" key="14">
    <source>
        <dbReference type="Proteomes" id="UP000568888"/>
    </source>
</evidence>
<dbReference type="PANTHER" id="PTHR43284:SF1">
    <property type="entry name" value="ASPARAGINE SYNTHETASE"/>
    <property type="match status" value="1"/>
</dbReference>
<keyword evidence="6 8" id="KW-0315">Glutamine amidotransferase</keyword>
<evidence type="ECO:0000256" key="6">
    <source>
        <dbReference type="ARBA" id="ARBA00022962"/>
    </source>
</evidence>
<dbReference type="InterPro" id="IPR029055">
    <property type="entry name" value="Ntn_hydrolases_N"/>
</dbReference>
<dbReference type="GO" id="GO:0005829">
    <property type="term" value="C:cytosol"/>
    <property type="evidence" value="ECO:0007669"/>
    <property type="project" value="TreeGrafter"/>
</dbReference>
<dbReference type="Pfam" id="PF13537">
    <property type="entry name" value="GATase_7"/>
    <property type="match status" value="1"/>
</dbReference>
<proteinExistence type="inferred from homology"/>
<evidence type="ECO:0000256" key="2">
    <source>
        <dbReference type="ARBA" id="ARBA00005752"/>
    </source>
</evidence>
<dbReference type="Gene3D" id="3.60.20.10">
    <property type="entry name" value="Glutamine Phosphoribosylpyrophosphate, subunit 1, domain 1"/>
    <property type="match status" value="1"/>
</dbReference>
<dbReference type="PIRSF" id="PIRSF001589">
    <property type="entry name" value="Asn_synthetase_glu-h"/>
    <property type="match status" value="1"/>
</dbReference>
<name>A0A6V8MYW9_9BACT</name>
<comment type="similarity">
    <text evidence="2">Belongs to the asparagine synthetase family.</text>
</comment>
<evidence type="ECO:0000256" key="7">
    <source>
        <dbReference type="ARBA" id="ARBA00048741"/>
    </source>
</evidence>
<dbReference type="NCBIfam" id="TIGR01536">
    <property type="entry name" value="asn_synth_AEB"/>
    <property type="match status" value="1"/>
</dbReference>
<keyword evidence="5 9" id="KW-0067">ATP-binding</keyword>
<dbReference type="Gene3D" id="3.40.50.620">
    <property type="entry name" value="HUPs"/>
    <property type="match status" value="1"/>
</dbReference>
<accession>A0A6V8MYW9</accession>
<comment type="catalytic activity">
    <reaction evidence="7">
        <text>L-aspartate + L-glutamine + ATP + H2O = L-asparagine + L-glutamate + AMP + diphosphate + H(+)</text>
        <dbReference type="Rhea" id="RHEA:12228"/>
        <dbReference type="ChEBI" id="CHEBI:15377"/>
        <dbReference type="ChEBI" id="CHEBI:15378"/>
        <dbReference type="ChEBI" id="CHEBI:29985"/>
        <dbReference type="ChEBI" id="CHEBI:29991"/>
        <dbReference type="ChEBI" id="CHEBI:30616"/>
        <dbReference type="ChEBI" id="CHEBI:33019"/>
        <dbReference type="ChEBI" id="CHEBI:58048"/>
        <dbReference type="ChEBI" id="CHEBI:58359"/>
        <dbReference type="ChEBI" id="CHEBI:456215"/>
        <dbReference type="EC" id="6.3.5.4"/>
    </reaction>
</comment>
<dbReference type="GO" id="GO:0004066">
    <property type="term" value="F:asparagine synthase (glutamine-hydrolyzing) activity"/>
    <property type="evidence" value="ECO:0007669"/>
    <property type="project" value="UniProtKB-EC"/>
</dbReference>
<dbReference type="GO" id="GO:0006529">
    <property type="term" value="P:asparagine biosynthetic process"/>
    <property type="evidence" value="ECO:0007669"/>
    <property type="project" value="UniProtKB-KW"/>
</dbReference>
<organism evidence="13 14">
    <name type="scientific">Geomonas paludis</name>
    <dbReference type="NCBI Taxonomy" id="2740185"/>
    <lineage>
        <taxon>Bacteria</taxon>
        <taxon>Pseudomonadati</taxon>
        <taxon>Thermodesulfobacteriota</taxon>
        <taxon>Desulfuromonadia</taxon>
        <taxon>Geobacterales</taxon>
        <taxon>Geobacteraceae</taxon>
        <taxon>Geomonas</taxon>
    </lineage>
</organism>
<feature type="binding site" evidence="9">
    <location>
        <position position="100"/>
    </location>
    <ligand>
        <name>L-glutamine</name>
        <dbReference type="ChEBI" id="CHEBI:58359"/>
    </ligand>
</feature>
<evidence type="ECO:0000256" key="3">
    <source>
        <dbReference type="ARBA" id="ARBA00012737"/>
    </source>
</evidence>
<dbReference type="EMBL" id="BLXY01000008">
    <property type="protein sequence ID" value="GFO65332.1"/>
    <property type="molecule type" value="Genomic_DNA"/>
</dbReference>
<dbReference type="InterPro" id="IPR051786">
    <property type="entry name" value="ASN_synthetase/amidase"/>
</dbReference>
<feature type="site" description="Important for beta-aspartyl-AMP intermediate formation" evidence="10">
    <location>
        <position position="375"/>
    </location>
</feature>
<dbReference type="CDD" id="cd01991">
    <property type="entry name" value="Asn_synthase_B_C"/>
    <property type="match status" value="1"/>
</dbReference>
<dbReference type="EC" id="6.3.5.4" evidence="3"/>
<evidence type="ECO:0000256" key="4">
    <source>
        <dbReference type="ARBA" id="ARBA00022741"/>
    </source>
</evidence>
<evidence type="ECO:0000256" key="5">
    <source>
        <dbReference type="ARBA" id="ARBA00022840"/>
    </source>
</evidence>
<dbReference type="SUPFAM" id="SSF56235">
    <property type="entry name" value="N-terminal nucleophile aminohydrolases (Ntn hydrolases)"/>
    <property type="match status" value="1"/>
</dbReference>
<dbReference type="InterPro" id="IPR001962">
    <property type="entry name" value="Asn_synthase"/>
</dbReference>
<dbReference type="PANTHER" id="PTHR43284">
    <property type="entry name" value="ASPARAGINE SYNTHETASE (GLUTAMINE-HYDROLYZING)"/>
    <property type="match status" value="1"/>
</dbReference>
<gene>
    <name evidence="13" type="ORF">GMPD_32510</name>
</gene>